<dbReference type="SUPFAM" id="SSF48452">
    <property type="entry name" value="TPR-like"/>
    <property type="match status" value="1"/>
</dbReference>
<evidence type="ECO:0000259" key="1">
    <source>
        <dbReference type="PROSITE" id="PS51352"/>
    </source>
</evidence>
<dbReference type="Gene3D" id="3.40.30.10">
    <property type="entry name" value="Glutaredoxin"/>
    <property type="match status" value="1"/>
</dbReference>
<name>A0A3B0WH51_9ZZZZ</name>
<protein>
    <recommendedName>
        <fullName evidence="1">Thioredoxin domain-containing protein</fullName>
    </recommendedName>
</protein>
<proteinExistence type="predicted"/>
<dbReference type="GO" id="GO:0006950">
    <property type="term" value="P:response to stress"/>
    <property type="evidence" value="ECO:0007669"/>
    <property type="project" value="UniProtKB-ARBA"/>
</dbReference>
<dbReference type="Pfam" id="PF14561">
    <property type="entry name" value="TPR_20"/>
    <property type="match status" value="1"/>
</dbReference>
<dbReference type="SUPFAM" id="SSF52833">
    <property type="entry name" value="Thioredoxin-like"/>
    <property type="match status" value="1"/>
</dbReference>
<dbReference type="AlphaFoldDB" id="A0A3B0WH51"/>
<feature type="domain" description="Thioredoxin" evidence="1">
    <location>
        <begin position="1"/>
        <end position="113"/>
    </location>
</feature>
<evidence type="ECO:0000313" key="2">
    <source>
        <dbReference type="EMBL" id="VAW51800.1"/>
    </source>
</evidence>
<dbReference type="Pfam" id="PF00085">
    <property type="entry name" value="Thioredoxin"/>
    <property type="match status" value="1"/>
</dbReference>
<accession>A0A3B0WH51</accession>
<dbReference type="Gene3D" id="1.25.40.10">
    <property type="entry name" value="Tetratricopeptide repeat domain"/>
    <property type="match status" value="2"/>
</dbReference>
<dbReference type="PROSITE" id="PS51352">
    <property type="entry name" value="THIOREDOXIN_2"/>
    <property type="match status" value="1"/>
</dbReference>
<dbReference type="GO" id="GO:0005737">
    <property type="term" value="C:cytoplasm"/>
    <property type="evidence" value="ECO:0007669"/>
    <property type="project" value="TreeGrafter"/>
</dbReference>
<dbReference type="PANTHER" id="PTHR45663">
    <property type="entry name" value="GEO12009P1"/>
    <property type="match status" value="1"/>
</dbReference>
<sequence>MSKQAIIFEVSDRSFEKYVIGNSNKIPVFVVFIAIWSEPCIRVSDMLEDLAREFPEQFVVAKIDIDENEQLKEQYKIENVPTLKVFSNGKAVASEEGALSEDEARALLKSFGIVNEVEELRMQARSFHIQGDTSQAVTLLSQAMQQDSSNIRVAMDMVQIFIDLGEIEQAAGLFNRLPESTKSSSTGQSLTGQLWIIELAGKTSGLESLKKTILIEPDNYDARFDCAICEIAGHNYQRALDHLLYIQQNNADYKDGAAREMIVTLINTIAPNNPEVAQQYRAQLGTLLAV</sequence>
<reference evidence="2" key="1">
    <citation type="submission" date="2018-06" db="EMBL/GenBank/DDBJ databases">
        <authorList>
            <person name="Zhirakovskaya E."/>
        </authorList>
    </citation>
    <scope>NUCLEOTIDE SEQUENCE</scope>
</reference>
<dbReference type="InterPro" id="IPR011990">
    <property type="entry name" value="TPR-like_helical_dom_sf"/>
</dbReference>
<dbReference type="EMBL" id="UOFE01000022">
    <property type="protein sequence ID" value="VAW51800.1"/>
    <property type="molecule type" value="Genomic_DNA"/>
</dbReference>
<dbReference type="PANTHER" id="PTHR45663:SF11">
    <property type="entry name" value="GEO12009P1"/>
    <property type="match status" value="1"/>
</dbReference>
<dbReference type="Pfam" id="PF14559">
    <property type="entry name" value="TPR_19"/>
    <property type="match status" value="1"/>
</dbReference>
<dbReference type="GO" id="GO:0015035">
    <property type="term" value="F:protein-disulfide reductase activity"/>
    <property type="evidence" value="ECO:0007669"/>
    <property type="project" value="TreeGrafter"/>
</dbReference>
<gene>
    <name evidence="2" type="ORF">MNBD_GAMMA05-86</name>
</gene>
<dbReference type="InterPro" id="IPR036249">
    <property type="entry name" value="Thioredoxin-like_sf"/>
</dbReference>
<organism evidence="2">
    <name type="scientific">hydrothermal vent metagenome</name>
    <dbReference type="NCBI Taxonomy" id="652676"/>
    <lineage>
        <taxon>unclassified sequences</taxon>
        <taxon>metagenomes</taxon>
        <taxon>ecological metagenomes</taxon>
    </lineage>
</organism>
<dbReference type="InterPro" id="IPR013766">
    <property type="entry name" value="Thioredoxin_domain"/>
</dbReference>
<dbReference type="CDD" id="cd02947">
    <property type="entry name" value="TRX_family"/>
    <property type="match status" value="1"/>
</dbReference>